<dbReference type="InterPro" id="IPR051089">
    <property type="entry name" value="prtT"/>
</dbReference>
<evidence type="ECO:0000256" key="6">
    <source>
        <dbReference type="ARBA" id="ARBA00023242"/>
    </source>
</evidence>
<dbReference type="STRING" id="703135.A0A2A9NXZ6"/>
<comment type="subcellular location">
    <subcellularLocation>
        <location evidence="1">Nucleus</location>
    </subcellularLocation>
</comment>
<proteinExistence type="predicted"/>
<name>A0A2A9NXZ6_9AGAR</name>
<dbReference type="CDD" id="cd00067">
    <property type="entry name" value="GAL4"/>
    <property type="match status" value="1"/>
</dbReference>
<gene>
    <name evidence="8" type="ORF">AMATHDRAFT_53408</name>
</gene>
<dbReference type="CDD" id="cd12148">
    <property type="entry name" value="fungal_TF_MHR"/>
    <property type="match status" value="1"/>
</dbReference>
<keyword evidence="5" id="KW-0804">Transcription</keyword>
<dbReference type="SMART" id="SM00906">
    <property type="entry name" value="Fungal_trans"/>
    <property type="match status" value="1"/>
</dbReference>
<evidence type="ECO:0000256" key="4">
    <source>
        <dbReference type="ARBA" id="ARBA00023125"/>
    </source>
</evidence>
<dbReference type="SUPFAM" id="SSF57701">
    <property type="entry name" value="Zn2/Cys6 DNA-binding domain"/>
    <property type="match status" value="1"/>
</dbReference>
<dbReference type="GO" id="GO:0005634">
    <property type="term" value="C:nucleus"/>
    <property type="evidence" value="ECO:0007669"/>
    <property type="project" value="UniProtKB-SubCell"/>
</dbReference>
<dbReference type="GO" id="GO:0008270">
    <property type="term" value="F:zinc ion binding"/>
    <property type="evidence" value="ECO:0007669"/>
    <property type="project" value="InterPro"/>
</dbReference>
<dbReference type="PANTHER" id="PTHR31845:SF17">
    <property type="entry name" value="ZN(II)2CYS6 TRANSCRIPTION FACTOR (EUROFUNG)"/>
    <property type="match status" value="1"/>
</dbReference>
<dbReference type="InterPro" id="IPR036864">
    <property type="entry name" value="Zn2-C6_fun-type_DNA-bd_sf"/>
</dbReference>
<dbReference type="OrthoDB" id="3163292at2759"/>
<evidence type="ECO:0000256" key="1">
    <source>
        <dbReference type="ARBA" id="ARBA00004123"/>
    </source>
</evidence>
<dbReference type="AlphaFoldDB" id="A0A2A9NXZ6"/>
<reference evidence="8 9" key="1">
    <citation type="submission" date="2014-02" db="EMBL/GenBank/DDBJ databases">
        <title>Transposable element dynamics among asymbiotic and ectomycorrhizal Amanita fungi.</title>
        <authorList>
            <consortium name="DOE Joint Genome Institute"/>
            <person name="Hess J."/>
            <person name="Skrede I."/>
            <person name="Wolfe B."/>
            <person name="LaButti K."/>
            <person name="Ohm R.A."/>
            <person name="Grigoriev I.V."/>
            <person name="Pringle A."/>
        </authorList>
    </citation>
    <scope>NUCLEOTIDE SEQUENCE [LARGE SCALE GENOMIC DNA]</scope>
    <source>
        <strain evidence="8 9">SKay4041</strain>
    </source>
</reference>
<dbReference type="InterPro" id="IPR007219">
    <property type="entry name" value="XnlR_reg_dom"/>
</dbReference>
<evidence type="ECO:0000259" key="7">
    <source>
        <dbReference type="PROSITE" id="PS50048"/>
    </source>
</evidence>
<keyword evidence="2" id="KW-0479">Metal-binding</keyword>
<dbReference type="EMBL" id="KZ301970">
    <property type="protein sequence ID" value="PFH54414.1"/>
    <property type="molecule type" value="Genomic_DNA"/>
</dbReference>
<sequence>MSATINGSFYLNQPQTIEATVGHDSEDSEPTLLTSKALLRPTGACVDCKAVKVRCEFLEKEDNCRRCQIKGLICRPRERKKRKQADTHEQLQEKALDRDIQIQQLLLQLDKLKADRKVQEWITKALHNRDLEHYPCLRYLRGTNQNYDAASAEVQVISVYSLTHLVQNANGFSLPPIITHCSLYPQVISDLFALFFEHINSFFSILDPDLHTPGRLLRLSPFLFTVICAVASRHYTTRPGLYHLAMTFARDAAGRALVDGSKSVEICQAYLLLAVYPVPKKKWTDDRSWILMGVAIRMAIELKLDQPPPESCDMPERMNRVRTWLNCYCADGSHAIQFGKMPMLRLDDYLARNSRFWFRSSPQQLPYDVHLCAYVQLIVLMAEWRSMIDGHNDGSQDARNIVLESLRMQDRVQWEMNDWIEIYAEEYRAFPLPICAYRGNTTQLIAAYLRLVILASGFRFAAKGRISGNDDIVLRSVEAARLVIQILVERLHPTGHLRYAMEANFIYVSFAAAFLINLFRPKFRHILSDSQKHQIDMDVQQLIQVLGSQDVCVDGRHTPLLHSRFLSKLLAKYRPKTESHPSPTVHWPDVFATQPQVIPGTSINSDTESFYPSNTDSDVEMDFSLSYFMRAVSQESTSRSPLDPMVYMLPSQGQAFPYYGDGYYPEWSTRGY</sequence>
<dbReference type="PROSITE" id="PS50048">
    <property type="entry name" value="ZN2_CY6_FUNGAL_2"/>
    <property type="match status" value="1"/>
</dbReference>
<evidence type="ECO:0000256" key="2">
    <source>
        <dbReference type="ARBA" id="ARBA00022723"/>
    </source>
</evidence>
<dbReference type="GO" id="GO:0000976">
    <property type="term" value="F:transcription cis-regulatory region binding"/>
    <property type="evidence" value="ECO:0007669"/>
    <property type="project" value="TreeGrafter"/>
</dbReference>
<dbReference type="Gene3D" id="4.10.240.10">
    <property type="entry name" value="Zn(2)-C6 fungal-type DNA-binding domain"/>
    <property type="match status" value="1"/>
</dbReference>
<dbReference type="Proteomes" id="UP000242287">
    <property type="component" value="Unassembled WGS sequence"/>
</dbReference>
<evidence type="ECO:0000313" key="9">
    <source>
        <dbReference type="Proteomes" id="UP000242287"/>
    </source>
</evidence>
<organism evidence="8 9">
    <name type="scientific">Amanita thiersii Skay4041</name>
    <dbReference type="NCBI Taxonomy" id="703135"/>
    <lineage>
        <taxon>Eukaryota</taxon>
        <taxon>Fungi</taxon>
        <taxon>Dikarya</taxon>
        <taxon>Basidiomycota</taxon>
        <taxon>Agaricomycotina</taxon>
        <taxon>Agaricomycetes</taxon>
        <taxon>Agaricomycetidae</taxon>
        <taxon>Agaricales</taxon>
        <taxon>Pluteineae</taxon>
        <taxon>Amanitaceae</taxon>
        <taxon>Amanita</taxon>
    </lineage>
</organism>
<dbReference type="PROSITE" id="PS00463">
    <property type="entry name" value="ZN2_CY6_FUNGAL_1"/>
    <property type="match status" value="1"/>
</dbReference>
<keyword evidence="6" id="KW-0539">Nucleus</keyword>
<evidence type="ECO:0000256" key="3">
    <source>
        <dbReference type="ARBA" id="ARBA00023015"/>
    </source>
</evidence>
<accession>A0A2A9NXZ6</accession>
<evidence type="ECO:0000256" key="5">
    <source>
        <dbReference type="ARBA" id="ARBA00023163"/>
    </source>
</evidence>
<dbReference type="GO" id="GO:0006351">
    <property type="term" value="P:DNA-templated transcription"/>
    <property type="evidence" value="ECO:0007669"/>
    <property type="project" value="InterPro"/>
</dbReference>
<feature type="domain" description="Zn(2)-C6 fungal-type" evidence="7">
    <location>
        <begin position="44"/>
        <end position="74"/>
    </location>
</feature>
<dbReference type="GO" id="GO:0000981">
    <property type="term" value="F:DNA-binding transcription factor activity, RNA polymerase II-specific"/>
    <property type="evidence" value="ECO:0007669"/>
    <property type="project" value="InterPro"/>
</dbReference>
<dbReference type="PANTHER" id="PTHR31845">
    <property type="entry name" value="FINGER DOMAIN PROTEIN, PUTATIVE-RELATED"/>
    <property type="match status" value="1"/>
</dbReference>
<keyword evidence="3" id="KW-0805">Transcription regulation</keyword>
<evidence type="ECO:0000313" key="8">
    <source>
        <dbReference type="EMBL" id="PFH54414.1"/>
    </source>
</evidence>
<dbReference type="InterPro" id="IPR001138">
    <property type="entry name" value="Zn2Cys6_DnaBD"/>
</dbReference>
<keyword evidence="4" id="KW-0238">DNA-binding</keyword>
<dbReference type="Pfam" id="PF04082">
    <property type="entry name" value="Fungal_trans"/>
    <property type="match status" value="1"/>
</dbReference>
<keyword evidence="9" id="KW-1185">Reference proteome</keyword>
<protein>
    <recommendedName>
        <fullName evidence="7">Zn(2)-C6 fungal-type domain-containing protein</fullName>
    </recommendedName>
</protein>